<feature type="transmembrane region" description="Helical" evidence="3">
    <location>
        <begin position="57"/>
        <end position="78"/>
    </location>
</feature>
<dbReference type="GO" id="GO:0015225">
    <property type="term" value="F:biotin transmembrane transporter activity"/>
    <property type="evidence" value="ECO:0007669"/>
    <property type="project" value="UniProtKB-UniRule"/>
</dbReference>
<evidence type="ECO:0000313" key="4">
    <source>
        <dbReference type="EMBL" id="PJJ82389.1"/>
    </source>
</evidence>
<name>A0A2M9D9J9_9MICO</name>
<dbReference type="Proteomes" id="UP000231742">
    <property type="component" value="Unassembled WGS sequence"/>
</dbReference>
<feature type="transmembrane region" description="Helical" evidence="3">
    <location>
        <begin position="98"/>
        <end position="120"/>
    </location>
</feature>
<dbReference type="PANTHER" id="PTHR34295:SF1">
    <property type="entry name" value="BIOTIN TRANSPORTER BIOY"/>
    <property type="match status" value="1"/>
</dbReference>
<gene>
    <name evidence="4" type="ORF">CLV85_1589</name>
</gene>
<dbReference type="Pfam" id="PF02632">
    <property type="entry name" value="BioY"/>
    <property type="match status" value="1"/>
</dbReference>
<comment type="similarity">
    <text evidence="1 2">Belongs to the BioY family.</text>
</comment>
<dbReference type="InterPro" id="IPR003784">
    <property type="entry name" value="BioY"/>
</dbReference>
<organism evidence="4 5">
    <name type="scientific">Salinibacterium amurskyense</name>
    <dbReference type="NCBI Taxonomy" id="205941"/>
    <lineage>
        <taxon>Bacteria</taxon>
        <taxon>Bacillati</taxon>
        <taxon>Actinomycetota</taxon>
        <taxon>Actinomycetes</taxon>
        <taxon>Micrococcales</taxon>
        <taxon>Microbacteriaceae</taxon>
        <taxon>Salinibacterium</taxon>
    </lineage>
</organism>
<accession>A0A2M9D9J9</accession>
<protein>
    <recommendedName>
        <fullName evidence="2">Biotin transporter</fullName>
    </recommendedName>
</protein>
<reference evidence="4 5" key="1">
    <citation type="submission" date="2017-11" db="EMBL/GenBank/DDBJ databases">
        <title>Genomic Encyclopedia of Archaeal and Bacterial Type Strains, Phase II (KMG-II): From Individual Species to Whole Genera.</title>
        <authorList>
            <person name="Goeker M."/>
        </authorList>
    </citation>
    <scope>NUCLEOTIDE SEQUENCE [LARGE SCALE GENOMIC DNA]</scope>
    <source>
        <strain evidence="4 5">DSM 16400</strain>
    </source>
</reference>
<keyword evidence="2" id="KW-1003">Cell membrane</keyword>
<evidence type="ECO:0000256" key="3">
    <source>
        <dbReference type="SAM" id="Phobius"/>
    </source>
</evidence>
<feature type="transmembrane region" description="Helical" evidence="3">
    <location>
        <begin position="132"/>
        <end position="152"/>
    </location>
</feature>
<dbReference type="GO" id="GO:0005886">
    <property type="term" value="C:plasma membrane"/>
    <property type="evidence" value="ECO:0007669"/>
    <property type="project" value="UniProtKB-SubCell"/>
</dbReference>
<comment type="subcellular location">
    <subcellularLocation>
        <location evidence="2">Cell membrane</location>
        <topology evidence="2">Multi-pass membrane protein</topology>
    </subcellularLocation>
</comment>
<dbReference type="EMBL" id="PGFH01000001">
    <property type="protein sequence ID" value="PJJ82389.1"/>
    <property type="molecule type" value="Genomic_DNA"/>
</dbReference>
<evidence type="ECO:0000313" key="5">
    <source>
        <dbReference type="Proteomes" id="UP000231742"/>
    </source>
</evidence>
<keyword evidence="3" id="KW-1133">Transmembrane helix</keyword>
<dbReference type="PANTHER" id="PTHR34295">
    <property type="entry name" value="BIOTIN TRANSPORTER BIOY"/>
    <property type="match status" value="1"/>
</dbReference>
<dbReference type="RefSeq" id="WP_100388991.1">
    <property type="nucleotide sequence ID" value="NZ_BMZU01000001.1"/>
</dbReference>
<dbReference type="Gene3D" id="1.10.1760.20">
    <property type="match status" value="1"/>
</dbReference>
<evidence type="ECO:0000256" key="1">
    <source>
        <dbReference type="ARBA" id="ARBA00010692"/>
    </source>
</evidence>
<keyword evidence="2" id="KW-0813">Transport</keyword>
<keyword evidence="5" id="KW-1185">Reference proteome</keyword>
<proteinExistence type="inferred from homology"/>
<keyword evidence="2 3" id="KW-0472">Membrane</keyword>
<feature type="transmembrane region" description="Helical" evidence="3">
    <location>
        <begin position="164"/>
        <end position="194"/>
    </location>
</feature>
<dbReference type="PIRSF" id="PIRSF016661">
    <property type="entry name" value="BioY"/>
    <property type="match status" value="1"/>
</dbReference>
<dbReference type="OrthoDB" id="1496139at2"/>
<keyword evidence="3" id="KW-0812">Transmembrane</keyword>
<comment type="caution">
    <text evidence="4">The sequence shown here is derived from an EMBL/GenBank/DDBJ whole genome shotgun (WGS) entry which is preliminary data.</text>
</comment>
<sequence length="208" mass="21471">MAKSVSERFFKPTMIDLVFGPSPASSVVFIAAAAGFTAIAAQLVVPLNPVPITAQTLAVMIVGLSLGATRAALAMLLYAALGLSGLPVFSNAQGGADVVAGTSGGYIIGYIAAAWLIGALAEQGWNKTFWRAALASIIGSVVIYAFGMMGIARVLSEAGEDFSLAYLFTIGVAPFIVGALIKVTIAAALLSFTWKAVLQRRPRAAEFV</sequence>
<feature type="transmembrane region" description="Helical" evidence="3">
    <location>
        <begin position="24"/>
        <end position="45"/>
    </location>
</feature>
<evidence type="ECO:0000256" key="2">
    <source>
        <dbReference type="PIRNR" id="PIRNR016661"/>
    </source>
</evidence>
<dbReference type="AlphaFoldDB" id="A0A2M9D9J9"/>